<evidence type="ECO:0000256" key="6">
    <source>
        <dbReference type="ARBA" id="ARBA00023158"/>
    </source>
</evidence>
<dbReference type="Pfam" id="PF05183">
    <property type="entry name" value="RdRP"/>
    <property type="match status" value="1"/>
</dbReference>
<feature type="domain" description="RDRP C-terminal head" evidence="11">
    <location>
        <begin position="1101"/>
        <end position="1240"/>
    </location>
</feature>
<keyword evidence="3 8" id="KW-0808">Transferase</keyword>
<feature type="domain" description="RDRP core" evidence="10">
    <location>
        <begin position="507"/>
        <end position="1079"/>
    </location>
</feature>
<dbReference type="PANTHER" id="PTHR23079">
    <property type="entry name" value="RNA-DEPENDENT RNA POLYMERASE"/>
    <property type="match status" value="1"/>
</dbReference>
<proteinExistence type="inferred from homology"/>
<feature type="compositionally biased region" description="Polar residues" evidence="9">
    <location>
        <begin position="1347"/>
        <end position="1358"/>
    </location>
</feature>
<evidence type="ECO:0000313" key="13">
    <source>
        <dbReference type="Proteomes" id="UP000281245"/>
    </source>
</evidence>
<dbReference type="OrthoDB" id="6513042at2759"/>
<dbReference type="GO" id="GO:0030422">
    <property type="term" value="P:siRNA processing"/>
    <property type="evidence" value="ECO:0007669"/>
    <property type="project" value="TreeGrafter"/>
</dbReference>
<dbReference type="InterPro" id="IPR058752">
    <property type="entry name" value="RDRP_C_head"/>
</dbReference>
<dbReference type="PANTHER" id="PTHR23079:SF55">
    <property type="entry name" value="RNA-DIRECTED RNA POLYMERASE"/>
    <property type="match status" value="1"/>
</dbReference>
<evidence type="ECO:0000313" key="12">
    <source>
        <dbReference type="EMBL" id="RMX89107.1"/>
    </source>
</evidence>
<dbReference type="InterPro" id="IPR057596">
    <property type="entry name" value="RDRP_core"/>
</dbReference>
<dbReference type="VEuPathDB" id="FungiDB:BTJ68_12035"/>
<evidence type="ECO:0000259" key="10">
    <source>
        <dbReference type="Pfam" id="PF05183"/>
    </source>
</evidence>
<dbReference type="GO" id="GO:0003968">
    <property type="term" value="F:RNA-directed RNA polymerase activity"/>
    <property type="evidence" value="ECO:0007669"/>
    <property type="project" value="UniProtKB-KW"/>
</dbReference>
<comment type="caution">
    <text evidence="12">The sequence shown here is derived from an EMBL/GenBank/DDBJ whole genome shotgun (WGS) entry which is preliminary data.</text>
</comment>
<keyword evidence="2 8" id="KW-0696">RNA-directed RNA polymerase</keyword>
<accession>A0A3M6XE86</accession>
<dbReference type="InterPro" id="IPR007855">
    <property type="entry name" value="RDRP"/>
</dbReference>
<dbReference type="Proteomes" id="UP000281245">
    <property type="component" value="Unassembled WGS sequence"/>
</dbReference>
<feature type="region of interest" description="Disordered" evidence="9">
    <location>
        <begin position="1293"/>
        <end position="1393"/>
    </location>
</feature>
<keyword evidence="6" id="KW-0943">RNA-mediated gene silencing</keyword>
<evidence type="ECO:0000259" key="11">
    <source>
        <dbReference type="Pfam" id="PF26253"/>
    </source>
</evidence>
<evidence type="ECO:0000256" key="8">
    <source>
        <dbReference type="RuleBase" id="RU363098"/>
    </source>
</evidence>
<evidence type="ECO:0000256" key="9">
    <source>
        <dbReference type="SAM" id="MobiDB-lite"/>
    </source>
</evidence>
<comment type="catalytic activity">
    <reaction evidence="7 8">
        <text>RNA(n) + a ribonucleoside 5'-triphosphate = RNA(n+1) + diphosphate</text>
        <dbReference type="Rhea" id="RHEA:21248"/>
        <dbReference type="Rhea" id="RHEA-COMP:14527"/>
        <dbReference type="Rhea" id="RHEA-COMP:17342"/>
        <dbReference type="ChEBI" id="CHEBI:33019"/>
        <dbReference type="ChEBI" id="CHEBI:61557"/>
        <dbReference type="ChEBI" id="CHEBI:140395"/>
        <dbReference type="EC" id="2.7.7.48"/>
    </reaction>
</comment>
<dbReference type="GO" id="GO:0003723">
    <property type="term" value="F:RNA binding"/>
    <property type="evidence" value="ECO:0007669"/>
    <property type="project" value="UniProtKB-KW"/>
</dbReference>
<evidence type="ECO:0000256" key="3">
    <source>
        <dbReference type="ARBA" id="ARBA00022679"/>
    </source>
</evidence>
<evidence type="ECO:0000256" key="7">
    <source>
        <dbReference type="ARBA" id="ARBA00048744"/>
    </source>
</evidence>
<dbReference type="GO" id="GO:0031380">
    <property type="term" value="C:nuclear RNA-directed RNA polymerase complex"/>
    <property type="evidence" value="ECO:0007669"/>
    <property type="project" value="TreeGrafter"/>
</dbReference>
<feature type="compositionally biased region" description="Basic and acidic residues" evidence="9">
    <location>
        <begin position="62"/>
        <end position="74"/>
    </location>
</feature>
<comment type="similarity">
    <text evidence="1 8">Belongs to the RdRP family.</text>
</comment>
<evidence type="ECO:0000256" key="1">
    <source>
        <dbReference type="ARBA" id="ARBA00005762"/>
    </source>
</evidence>
<organism evidence="12 13">
    <name type="scientific">Hortaea werneckii</name>
    <name type="common">Black yeast</name>
    <name type="synonym">Cladosporium werneckii</name>
    <dbReference type="NCBI Taxonomy" id="91943"/>
    <lineage>
        <taxon>Eukaryota</taxon>
        <taxon>Fungi</taxon>
        <taxon>Dikarya</taxon>
        <taxon>Ascomycota</taxon>
        <taxon>Pezizomycotina</taxon>
        <taxon>Dothideomycetes</taxon>
        <taxon>Dothideomycetidae</taxon>
        <taxon>Mycosphaerellales</taxon>
        <taxon>Teratosphaeriaceae</taxon>
        <taxon>Hortaea</taxon>
    </lineage>
</organism>
<dbReference type="EMBL" id="QWIJ01000042">
    <property type="protein sequence ID" value="RMX89107.1"/>
    <property type="molecule type" value="Genomic_DNA"/>
</dbReference>
<protein>
    <recommendedName>
        <fullName evidence="8">RNA-dependent RNA polymerase</fullName>
        <ecNumber evidence="8">2.7.7.48</ecNumber>
    </recommendedName>
</protein>
<dbReference type="Pfam" id="PF26253">
    <property type="entry name" value="RdRP_head"/>
    <property type="match status" value="1"/>
</dbReference>
<evidence type="ECO:0000256" key="4">
    <source>
        <dbReference type="ARBA" id="ARBA00022695"/>
    </source>
</evidence>
<dbReference type="EC" id="2.7.7.48" evidence="8"/>
<feature type="compositionally biased region" description="Polar residues" evidence="9">
    <location>
        <begin position="1296"/>
        <end position="1309"/>
    </location>
</feature>
<feature type="region of interest" description="Disordered" evidence="9">
    <location>
        <begin position="1"/>
        <end position="74"/>
    </location>
</feature>
<feature type="compositionally biased region" description="Polar residues" evidence="9">
    <location>
        <begin position="1322"/>
        <end position="1334"/>
    </location>
</feature>
<gene>
    <name evidence="12" type="ORF">D0869_01120</name>
</gene>
<keyword evidence="5 8" id="KW-0694">RNA-binding</keyword>
<keyword evidence="4 8" id="KW-0548">Nucleotidyltransferase</keyword>
<feature type="compositionally biased region" description="Polar residues" evidence="9">
    <location>
        <begin position="10"/>
        <end position="22"/>
    </location>
</feature>
<evidence type="ECO:0000256" key="5">
    <source>
        <dbReference type="ARBA" id="ARBA00022884"/>
    </source>
</evidence>
<evidence type="ECO:0000256" key="2">
    <source>
        <dbReference type="ARBA" id="ARBA00022484"/>
    </source>
</evidence>
<name>A0A3M6XE86_HORWE</name>
<reference evidence="12 13" key="1">
    <citation type="journal article" date="2018" name="BMC Genomics">
        <title>Genomic evidence for intraspecific hybridization in a clonal and extremely halotolerant yeast.</title>
        <authorList>
            <person name="Gostincar C."/>
            <person name="Stajich J.E."/>
            <person name="Zupancic J."/>
            <person name="Zalar P."/>
            <person name="Gunde-Cimerman N."/>
        </authorList>
    </citation>
    <scope>NUCLEOTIDE SEQUENCE [LARGE SCALE GENOMIC DNA]</scope>
    <source>
        <strain evidence="12 13">EXF-6656</strain>
    </source>
</reference>
<sequence>MHMQQDKSTDSNTTSQHTSPARTQYRRQSRSTFPRSRAVRHIQAQKKALSGTLSRKMSIAVHQRESHGRPRPETRPVLQRTRVQPVLKPVISHYADLPDLKVKLLRIPDDWGTLQIHNHLSGYGSIDLIEVNEATRARPRSAYVIFKPPPSDESWVNANLVVKDNDGNRHSVKCVVDDWKHEQIRQANAPSPVEGSLAEFSAGIMQQEDRMLMLFTAAQSSGGSQRVIANHNLNRLEVCFSLCMDTDQPEVVCHYKLLINFAQVKQASLSPSNHGRILVFTVEKPPLLFRRASTVQETHERDSLYWRESQLWYRQTGIGIRPDLKDQMTQLQKEDAILDLGRWLTYRLAFGNDDTEALDSISQALISHNIDLKPAMTNFVSAKSEELWSWNADNQHADGHAHGFRGSLAMHLMSPSPVRLAFKVRYQLEVCLSIGVLNESNMTAEFIQKLAETRPENAERMAKVLEMIADNEKRIYDPMEIFRLQGLVNVSTKKMPRYCAMVPGAVVTPSTIYFSTPVVETSNRVIRKYAENGDRFLRVKFTDERYRGKIKAGDDKTMSEVLTRIYRTMKNGIKIGDRLYEFLAFGNAQFREHGAYFFAPTHSLTASKMRQWMGDFSEINVVAKYASRIGQCFSTTRAVSLPVTLETIPDIMHNGYCFTDGVGKISHFLARMIAEEHMMPHSDEIYPSVFQFRLGGCKGVLAVDPSLPSGTIHVRPSQQKFPAKYKGLEICRISQYSSANLNVQIILVLNALGVKSWAFQIKMQKALDDILAAMTDQYKAIEQLSRNVDSSQTTLILADMIFDGFMDANDPFMISCLRLWRAWMLKYLKEKARIPVEQGAFVLGCVDETATLKGHRDEHLSTDSSLLDQAQLPEIFLQISDPDHKGRYKIIEGVCVLTRNPSLHPGDARVVRAVDVEALHHLKNCVVLPQTGDRDLASMCSGGDLDGDDYLVIWDTVLVPSEWNYPPMDYAAPEPVRSKGPVTVGDMTVFYVQHMKHDNLGRIAMAHRYHADDSDDGVKDPKCLELAQLHSLAVDYAKTGKPAEFPRRLRVRRHPHWAEPGKRLTYHSKKVLGKLYDMVQRQDPEPAWGLPFDQRVLDRHSPSEQMLQDAREVKQQYDEAIRRVMAQHGIQRELEVWTTFVLKHNDDVNDYKFVETLSETISALKDCYRELCFEKAGTTKQELDWSKLSAFIVAMYAVTAEETKSWRLRKEQGVDSFHAADQPYISFPWIFAKELGYIAKGRSPGAYAFQRMNETRPSQRKQPRMLAISQDQLPPQLSVVNNNGEERILRGGDVLNFSQAESTPTSVRSASADGIGERDANVSENATSSTSGGQKTAEGTPPESTGDESSAASQTDIAASQAAPHTTWVPAVRPAAEDPAVSDAGQGSEVVEEEEVFLQSAGVSSALGALDALMGT</sequence>